<keyword evidence="4" id="KW-0862">Zinc</keyword>
<protein>
    <submittedName>
        <fullName evidence="7">Dioxygenase</fullName>
    </submittedName>
</protein>
<dbReference type="Pfam" id="PF02900">
    <property type="entry name" value="LigB"/>
    <property type="match status" value="1"/>
</dbReference>
<keyword evidence="5" id="KW-0560">Oxidoreductase</keyword>
<evidence type="ECO:0000259" key="6">
    <source>
        <dbReference type="Pfam" id="PF02900"/>
    </source>
</evidence>
<proteinExistence type="inferred from homology"/>
<dbReference type="Gene3D" id="3.40.830.10">
    <property type="entry name" value="LigB-like"/>
    <property type="match status" value="1"/>
</dbReference>
<dbReference type="PIRSF" id="PIRSF006157">
    <property type="entry name" value="Doxgns_DODA"/>
    <property type="match status" value="1"/>
</dbReference>
<keyword evidence="8" id="KW-1185">Reference proteome</keyword>
<sequence>MATPFSPLYLSHGSPMIAIEPSPTQDFLKALGPAIERTAGRPRAVLVMSAHTMARGAVLLGSARHHTIHDFGGFPPALYELRYDAPGDPLLAKQAQACLAQAGFDVPVLDEGGLDHGIWTALMHLWPQADIPVVPLSLPATATPESLWRMGQALKGLPPDIQVIGTGSLTHNLRRVFQSGRLQAGLVNLPEDPESAAFRQWVFQHATAGDWPALWDYRRLAPYAVEMHPTDEHWRPFYLAAGMGATQAQAEPGAAVRLHQAVEFGCLALDAYAFGPGAGALAHTLAASAST</sequence>
<dbReference type="Proteomes" id="UP000269265">
    <property type="component" value="Unassembled WGS sequence"/>
</dbReference>
<evidence type="ECO:0000256" key="1">
    <source>
        <dbReference type="ARBA" id="ARBA00001947"/>
    </source>
</evidence>
<comment type="cofactor">
    <cofactor evidence="1">
        <name>Zn(2+)</name>
        <dbReference type="ChEBI" id="CHEBI:29105"/>
    </cofactor>
</comment>
<comment type="caution">
    <text evidence="7">The sequence shown here is derived from an EMBL/GenBank/DDBJ whole genome shotgun (WGS) entry which is preliminary data.</text>
</comment>
<evidence type="ECO:0000256" key="4">
    <source>
        <dbReference type="ARBA" id="ARBA00022833"/>
    </source>
</evidence>
<dbReference type="PANTHER" id="PTHR30096:SF0">
    <property type="entry name" value="4,5-DOPA DIOXYGENASE EXTRADIOL-LIKE PROTEIN"/>
    <property type="match status" value="1"/>
</dbReference>
<dbReference type="GO" id="GO:0016702">
    <property type="term" value="F:oxidoreductase activity, acting on single donors with incorporation of molecular oxygen, incorporation of two atoms of oxygen"/>
    <property type="evidence" value="ECO:0007669"/>
    <property type="project" value="UniProtKB-ARBA"/>
</dbReference>
<dbReference type="OrthoDB" id="9790889at2"/>
<dbReference type="SUPFAM" id="SSF53213">
    <property type="entry name" value="LigB-like"/>
    <property type="match status" value="1"/>
</dbReference>
<dbReference type="RefSeq" id="WP_125243534.1">
    <property type="nucleotide sequence ID" value="NZ_RSED01000008.1"/>
</dbReference>
<feature type="domain" description="Extradiol ring-cleavage dioxygenase class III enzyme subunit B" evidence="6">
    <location>
        <begin position="8"/>
        <end position="249"/>
    </location>
</feature>
<evidence type="ECO:0000313" key="8">
    <source>
        <dbReference type="Proteomes" id="UP000269265"/>
    </source>
</evidence>
<gene>
    <name evidence="7" type="ORF">EIP75_12200</name>
</gene>
<dbReference type="InterPro" id="IPR004183">
    <property type="entry name" value="Xdiol_dOase_suB"/>
</dbReference>
<name>A0A426VBK4_9BURK</name>
<dbReference type="AlphaFoldDB" id="A0A426VBK4"/>
<dbReference type="InterPro" id="IPR014436">
    <property type="entry name" value="Extradiol_dOase_DODA"/>
</dbReference>
<dbReference type="CDD" id="cd07363">
    <property type="entry name" value="45_DOPA_Dioxygenase"/>
    <property type="match status" value="1"/>
</dbReference>
<keyword evidence="3" id="KW-0479">Metal-binding</keyword>
<comment type="similarity">
    <text evidence="2">Belongs to the DODA-type extradiol aromatic ring-opening dioxygenase family.</text>
</comment>
<evidence type="ECO:0000256" key="3">
    <source>
        <dbReference type="ARBA" id="ARBA00022723"/>
    </source>
</evidence>
<dbReference type="GO" id="GO:0008270">
    <property type="term" value="F:zinc ion binding"/>
    <property type="evidence" value="ECO:0007669"/>
    <property type="project" value="InterPro"/>
</dbReference>
<reference evidence="7 8" key="1">
    <citation type="submission" date="2018-12" db="EMBL/GenBank/DDBJ databases">
        <title>The whole draft genome of Aquabacterium sp. SJQ9.</title>
        <authorList>
            <person name="Sun L."/>
            <person name="Gao X."/>
            <person name="Chen W."/>
            <person name="Huang K."/>
        </authorList>
    </citation>
    <scope>NUCLEOTIDE SEQUENCE [LARGE SCALE GENOMIC DNA]</scope>
    <source>
        <strain evidence="7 8">SJQ9</strain>
    </source>
</reference>
<dbReference type="EMBL" id="RSED01000008">
    <property type="protein sequence ID" value="RRS04130.1"/>
    <property type="molecule type" value="Genomic_DNA"/>
</dbReference>
<dbReference type="GO" id="GO:0008198">
    <property type="term" value="F:ferrous iron binding"/>
    <property type="evidence" value="ECO:0007669"/>
    <property type="project" value="InterPro"/>
</dbReference>
<evidence type="ECO:0000256" key="5">
    <source>
        <dbReference type="ARBA" id="ARBA00023002"/>
    </source>
</evidence>
<keyword evidence="7" id="KW-0223">Dioxygenase</keyword>
<accession>A0A426VBK4</accession>
<evidence type="ECO:0000313" key="7">
    <source>
        <dbReference type="EMBL" id="RRS04130.1"/>
    </source>
</evidence>
<dbReference type="PANTHER" id="PTHR30096">
    <property type="entry name" value="4,5-DOPA DIOXYGENASE EXTRADIOL-LIKE PROTEIN"/>
    <property type="match status" value="1"/>
</dbReference>
<organism evidence="7 8">
    <name type="scientific">Aquabacterium soli</name>
    <dbReference type="NCBI Taxonomy" id="2493092"/>
    <lineage>
        <taxon>Bacteria</taxon>
        <taxon>Pseudomonadati</taxon>
        <taxon>Pseudomonadota</taxon>
        <taxon>Betaproteobacteria</taxon>
        <taxon>Burkholderiales</taxon>
        <taxon>Aquabacterium</taxon>
    </lineage>
</organism>
<evidence type="ECO:0000256" key="2">
    <source>
        <dbReference type="ARBA" id="ARBA00007581"/>
    </source>
</evidence>